<dbReference type="PANTHER" id="PTHR42901">
    <property type="entry name" value="ALCOHOL DEHYDROGENASE"/>
    <property type="match status" value="1"/>
</dbReference>
<dbReference type="RefSeq" id="WP_018372756.1">
    <property type="nucleotide sequence ID" value="NZ_LT906439.1"/>
</dbReference>
<organism evidence="4 5">
    <name type="scientific">Streptococcus merionis</name>
    <dbReference type="NCBI Taxonomy" id="400065"/>
    <lineage>
        <taxon>Bacteria</taxon>
        <taxon>Bacillati</taxon>
        <taxon>Bacillota</taxon>
        <taxon>Bacilli</taxon>
        <taxon>Lactobacillales</taxon>
        <taxon>Streptococcaceae</taxon>
        <taxon>Streptococcus</taxon>
    </lineage>
</organism>
<evidence type="ECO:0000256" key="1">
    <source>
        <dbReference type="ARBA" id="ARBA00006484"/>
    </source>
</evidence>
<dbReference type="AlphaFoldDB" id="A0A239ST28"/>
<dbReference type="EMBL" id="LT906439">
    <property type="protein sequence ID" value="SNU87998.1"/>
    <property type="molecule type" value="Genomic_DNA"/>
</dbReference>
<dbReference type="SUPFAM" id="SSF51735">
    <property type="entry name" value="NAD(P)-binding Rossmann-fold domains"/>
    <property type="match status" value="1"/>
</dbReference>
<dbReference type="Gene3D" id="3.40.50.720">
    <property type="entry name" value="NAD(P)-binding Rossmann-like Domain"/>
    <property type="match status" value="1"/>
</dbReference>
<name>A0A239ST28_9STRE</name>
<evidence type="ECO:0000313" key="5">
    <source>
        <dbReference type="Proteomes" id="UP000215185"/>
    </source>
</evidence>
<protein>
    <submittedName>
        <fullName evidence="4">Short chain dehydrogenase</fullName>
        <ecNumber evidence="4">1.1.1.-</ecNumber>
    </submittedName>
</protein>
<dbReference type="GO" id="GO:0016616">
    <property type="term" value="F:oxidoreductase activity, acting on the CH-OH group of donors, NAD or NADP as acceptor"/>
    <property type="evidence" value="ECO:0007669"/>
    <property type="project" value="UniProtKB-ARBA"/>
</dbReference>
<gene>
    <name evidence="4" type="primary">ydfG</name>
    <name evidence="4" type="ORF">SAMEA4412692_00856</name>
</gene>
<accession>A0A239ST28</accession>
<keyword evidence="5" id="KW-1185">Reference proteome</keyword>
<comment type="similarity">
    <text evidence="1 3">Belongs to the short-chain dehydrogenases/reductases (SDR) family.</text>
</comment>
<dbReference type="PROSITE" id="PS00061">
    <property type="entry name" value="ADH_SHORT"/>
    <property type="match status" value="1"/>
</dbReference>
<evidence type="ECO:0000256" key="2">
    <source>
        <dbReference type="ARBA" id="ARBA00023002"/>
    </source>
</evidence>
<dbReference type="Pfam" id="PF00106">
    <property type="entry name" value="adh_short"/>
    <property type="match status" value="1"/>
</dbReference>
<dbReference type="Proteomes" id="UP000215185">
    <property type="component" value="Chromosome 1"/>
</dbReference>
<dbReference type="EC" id="1.1.1.-" evidence="4"/>
<dbReference type="InterPro" id="IPR020904">
    <property type="entry name" value="Sc_DH/Rdtase_CS"/>
</dbReference>
<dbReference type="KEGG" id="smen:SAMEA4412692_0856"/>
<evidence type="ECO:0000313" key="4">
    <source>
        <dbReference type="EMBL" id="SNU87998.1"/>
    </source>
</evidence>
<dbReference type="eggNOG" id="COG4221">
    <property type="taxonomic scope" value="Bacteria"/>
</dbReference>
<sequence>MPQTILVTGASAGFGQAICQSLVEKGYRVIGVARRFEKLQSLKGVLGEQFFPLQMDVSKSEQVDQALASLPVEWQQIDALVNNAGLALGLDPAYQADFADWQTMIETNIIGLTYLTRIVLPDMVKRNQGHVVNIGSTAGTIPYPGGNVYGATKAYVKQFSQNLRADLAGTRLRVTNIEPGLCGGTEFSNVRFKGDDERAAKLYDGAGSIQPEDIASTVLWALEQPAHVNISRIEIVPVSQTFGPQPIDRTLWEE</sequence>
<reference evidence="4 5" key="1">
    <citation type="submission" date="2017-06" db="EMBL/GenBank/DDBJ databases">
        <authorList>
            <consortium name="Pathogen Informatics"/>
        </authorList>
    </citation>
    <scope>NUCLEOTIDE SEQUENCE [LARGE SCALE GENOMIC DNA]</scope>
    <source>
        <strain evidence="4 5">NCTC13788</strain>
    </source>
</reference>
<proteinExistence type="inferred from homology"/>
<evidence type="ECO:0000256" key="3">
    <source>
        <dbReference type="RuleBase" id="RU000363"/>
    </source>
</evidence>
<dbReference type="InterPro" id="IPR036291">
    <property type="entry name" value="NAD(P)-bd_dom_sf"/>
</dbReference>
<dbReference type="OrthoDB" id="9775296at2"/>
<keyword evidence="2 4" id="KW-0560">Oxidoreductase</keyword>
<dbReference type="PRINTS" id="PR00080">
    <property type="entry name" value="SDRFAMILY"/>
</dbReference>
<dbReference type="InterPro" id="IPR002347">
    <property type="entry name" value="SDR_fam"/>
</dbReference>
<dbReference type="STRING" id="1123308.GCA_000380085_00197"/>
<dbReference type="FunFam" id="3.40.50.720:FF:000047">
    <property type="entry name" value="NADP-dependent L-serine/L-allo-threonine dehydrogenase"/>
    <property type="match status" value="1"/>
</dbReference>
<dbReference type="PRINTS" id="PR00081">
    <property type="entry name" value="GDHRDH"/>
</dbReference>
<dbReference type="CDD" id="cd05346">
    <property type="entry name" value="SDR_c5"/>
    <property type="match status" value="1"/>
</dbReference>
<dbReference type="PANTHER" id="PTHR42901:SF1">
    <property type="entry name" value="ALCOHOL DEHYDROGENASE"/>
    <property type="match status" value="1"/>
</dbReference>